<evidence type="ECO:0000256" key="1">
    <source>
        <dbReference type="SAM" id="MobiDB-lite"/>
    </source>
</evidence>
<evidence type="ECO:0000313" key="2">
    <source>
        <dbReference type="EMBL" id="KAG0477688.1"/>
    </source>
</evidence>
<organism evidence="2 3">
    <name type="scientific">Vanilla planifolia</name>
    <name type="common">Vanilla</name>
    <dbReference type="NCBI Taxonomy" id="51239"/>
    <lineage>
        <taxon>Eukaryota</taxon>
        <taxon>Viridiplantae</taxon>
        <taxon>Streptophyta</taxon>
        <taxon>Embryophyta</taxon>
        <taxon>Tracheophyta</taxon>
        <taxon>Spermatophyta</taxon>
        <taxon>Magnoliopsida</taxon>
        <taxon>Liliopsida</taxon>
        <taxon>Asparagales</taxon>
        <taxon>Orchidaceae</taxon>
        <taxon>Vanilloideae</taxon>
        <taxon>Vanilleae</taxon>
        <taxon>Vanilla</taxon>
    </lineage>
</organism>
<sequence>MKRAQSSTFPSCLYLDQEEHEFSLPRNVSKKCKPRDGRAYDRTPRGRGGSVIQVKSKQYSA</sequence>
<feature type="compositionally biased region" description="Basic and acidic residues" evidence="1">
    <location>
        <begin position="34"/>
        <end position="44"/>
    </location>
</feature>
<accession>A0A835QTQ0</accession>
<gene>
    <name evidence="2" type="ORF">HPP92_012407</name>
</gene>
<dbReference type="AlphaFoldDB" id="A0A835QTQ0"/>
<proteinExistence type="predicted"/>
<evidence type="ECO:0000313" key="3">
    <source>
        <dbReference type="Proteomes" id="UP000639772"/>
    </source>
</evidence>
<comment type="caution">
    <text evidence="2">The sequence shown here is derived from an EMBL/GenBank/DDBJ whole genome shotgun (WGS) entry which is preliminary data.</text>
</comment>
<reference evidence="2 3" key="1">
    <citation type="journal article" date="2020" name="Nat. Food">
        <title>A phased Vanilla planifolia genome enables genetic improvement of flavour and production.</title>
        <authorList>
            <person name="Hasing T."/>
            <person name="Tang H."/>
            <person name="Brym M."/>
            <person name="Khazi F."/>
            <person name="Huang T."/>
            <person name="Chambers A.H."/>
        </authorList>
    </citation>
    <scope>NUCLEOTIDE SEQUENCE [LARGE SCALE GENOMIC DNA]</scope>
    <source>
        <tissue evidence="2">Leaf</tissue>
    </source>
</reference>
<protein>
    <submittedName>
        <fullName evidence="2">Uncharacterized protein</fullName>
    </submittedName>
</protein>
<feature type="region of interest" description="Disordered" evidence="1">
    <location>
        <begin position="24"/>
        <end position="61"/>
    </location>
</feature>
<name>A0A835QTQ0_VANPL</name>
<dbReference type="Proteomes" id="UP000639772">
    <property type="component" value="Chromosome 6"/>
</dbReference>
<dbReference type="EMBL" id="JADCNM010000006">
    <property type="protein sequence ID" value="KAG0477688.1"/>
    <property type="molecule type" value="Genomic_DNA"/>
</dbReference>